<dbReference type="GO" id="GO:0016787">
    <property type="term" value="F:hydrolase activity"/>
    <property type="evidence" value="ECO:0007669"/>
    <property type="project" value="UniProtKB-ARBA"/>
</dbReference>
<feature type="region of interest" description="Disordered" evidence="1">
    <location>
        <begin position="394"/>
        <end position="413"/>
    </location>
</feature>
<feature type="domain" description="Tyrosine specific protein phosphatases" evidence="2">
    <location>
        <begin position="150"/>
        <end position="220"/>
    </location>
</feature>
<accession>A0AAV1HWS4</accession>
<feature type="region of interest" description="Disordered" evidence="1">
    <location>
        <begin position="1"/>
        <end position="21"/>
    </location>
</feature>
<evidence type="ECO:0000313" key="3">
    <source>
        <dbReference type="EMBL" id="CAK0760614.1"/>
    </source>
</evidence>
<dbReference type="PROSITE" id="PS50056">
    <property type="entry name" value="TYR_PHOSPHATASE_2"/>
    <property type="match status" value="1"/>
</dbReference>
<evidence type="ECO:0000313" key="4">
    <source>
        <dbReference type="Proteomes" id="UP001314263"/>
    </source>
</evidence>
<feature type="compositionally biased region" description="Basic and acidic residues" evidence="1">
    <location>
        <begin position="459"/>
        <end position="476"/>
    </location>
</feature>
<gene>
    <name evidence="3" type="ORF">CVIRNUC_002785</name>
</gene>
<dbReference type="InterPro" id="IPR000387">
    <property type="entry name" value="Tyr_Pase_dom"/>
</dbReference>
<dbReference type="CDD" id="cd14502">
    <property type="entry name" value="RNA_5'-triphosphatase"/>
    <property type="match status" value="1"/>
</dbReference>
<dbReference type="InterPro" id="IPR016130">
    <property type="entry name" value="Tyr_Pase_AS"/>
</dbReference>
<feature type="region of interest" description="Disordered" evidence="1">
    <location>
        <begin position="574"/>
        <end position="597"/>
    </location>
</feature>
<dbReference type="Pfam" id="PF00782">
    <property type="entry name" value="DSPc"/>
    <property type="match status" value="1"/>
</dbReference>
<dbReference type="GO" id="GO:0006370">
    <property type="term" value="P:7-methylguanosine mRNA capping"/>
    <property type="evidence" value="ECO:0007669"/>
    <property type="project" value="TreeGrafter"/>
</dbReference>
<protein>
    <recommendedName>
        <fullName evidence="2">Tyrosine specific protein phosphatases domain-containing protein</fullName>
    </recommendedName>
</protein>
<dbReference type="InterPro" id="IPR029021">
    <property type="entry name" value="Prot-tyrosine_phosphatase-like"/>
</dbReference>
<dbReference type="PANTHER" id="PTHR10367:SF17">
    <property type="entry name" value="MRNA-CAPPING ENZYME"/>
    <property type="match status" value="1"/>
</dbReference>
<feature type="region of interest" description="Disordered" evidence="1">
    <location>
        <begin position="234"/>
        <end position="289"/>
    </location>
</feature>
<feature type="compositionally biased region" description="Basic and acidic residues" evidence="1">
    <location>
        <begin position="574"/>
        <end position="585"/>
    </location>
</feature>
<keyword evidence="4" id="KW-1185">Reference proteome</keyword>
<evidence type="ECO:0000259" key="2">
    <source>
        <dbReference type="PROSITE" id="PS50056"/>
    </source>
</evidence>
<name>A0AAV1HWS4_9CHLO</name>
<dbReference type="Proteomes" id="UP001314263">
    <property type="component" value="Unassembled WGS sequence"/>
</dbReference>
<evidence type="ECO:0000256" key="1">
    <source>
        <dbReference type="SAM" id="MobiDB-lite"/>
    </source>
</evidence>
<feature type="compositionally biased region" description="Low complexity" evidence="1">
    <location>
        <begin position="653"/>
        <end position="662"/>
    </location>
</feature>
<dbReference type="Gene3D" id="3.90.190.10">
    <property type="entry name" value="Protein tyrosine phosphatase superfamily"/>
    <property type="match status" value="1"/>
</dbReference>
<feature type="region of interest" description="Disordered" evidence="1">
    <location>
        <begin position="427"/>
        <end position="553"/>
    </location>
</feature>
<dbReference type="GO" id="GO:0004484">
    <property type="term" value="F:mRNA guanylyltransferase activity"/>
    <property type="evidence" value="ECO:0007669"/>
    <property type="project" value="TreeGrafter"/>
</dbReference>
<feature type="compositionally biased region" description="Low complexity" evidence="1">
    <location>
        <begin position="431"/>
        <end position="441"/>
    </location>
</feature>
<feature type="compositionally biased region" description="Polar residues" evidence="1">
    <location>
        <begin position="273"/>
        <end position="285"/>
    </location>
</feature>
<dbReference type="PANTHER" id="PTHR10367">
    <property type="entry name" value="MRNA-CAPPING ENZYME"/>
    <property type="match status" value="1"/>
</dbReference>
<reference evidence="3 4" key="1">
    <citation type="submission" date="2023-10" db="EMBL/GenBank/DDBJ databases">
        <authorList>
            <person name="Maclean D."/>
            <person name="Macfadyen A."/>
        </authorList>
    </citation>
    <scope>NUCLEOTIDE SEQUENCE [LARGE SCALE GENOMIC DNA]</scope>
</reference>
<sequence length="688" mass="72726">MPPSDSSKDASSVQADSITKQDLGVVKNLQADVPNGDPGLAPKEENTVLQKLQKWADYDSYGEPVLPTRFIPMKTPMSSEIVSNWSLEEPPKHVLTIPSLLREESARGREIGLIIDLSNHETLYAEDLAAANNVEYAHIQLVAKMFPGKASIIQVIKTARTFWDRHPNQYIAIHCAYGFNRTGFVVCAYLILVCGLSVQEALANFAAARPPGVKHEKFVVELYRRYGARRVSMSHPIPVQQGSTAGPDGPSRAAGQPAGASPDSVVAGRSPDSDVSASQHSTHSGSVRLVRLYPDEDLTALPLEPGTPSTESTVATQQLWDALSRGRASAYRVRAASELSVAGSEMGGRLSEDDAGYSMDGRFSCSSLYSEFGHVASHLEERHPGLVLARTSMKQLPPRSVTSETSAISDLPAGRSAEDVPHLLAQQHSQAARPAGDPAAARPERPAADAGAELAGRLPGDRGDAGSARSSRDPTRHGQQQLASWVENDAERPLSQSVSSSRLRGRGVAEPPVGLASPAGSSHVHLNGRHSHPAEELSVQQTSNSNSSLGGGSACSLVNNESLGLDERGIFEHLGTKDRSKEGRAGRGRRARSGSKLTLQDICSGAASQAPASGGHAEQPMAALSGAHSELAALADTPFASATAQGPVHESATSAAAAAASGKRGGKAARKLFTRQSQREQRSRCSLM</sequence>
<dbReference type="InterPro" id="IPR051029">
    <property type="entry name" value="mRNA_Capping_Enz/RNA_Phosphat"/>
</dbReference>
<feature type="compositionally biased region" description="Polar residues" evidence="1">
    <location>
        <begin position="9"/>
        <end position="20"/>
    </location>
</feature>
<feature type="compositionally biased region" description="Basic residues" evidence="1">
    <location>
        <begin position="664"/>
        <end position="673"/>
    </location>
</feature>
<dbReference type="SUPFAM" id="SSF52799">
    <property type="entry name" value="(Phosphotyrosine protein) phosphatases II"/>
    <property type="match status" value="1"/>
</dbReference>
<feature type="compositionally biased region" description="Basic and acidic residues" evidence="1">
    <location>
        <begin position="677"/>
        <end position="688"/>
    </location>
</feature>
<comment type="caution">
    <text evidence="3">The sequence shown here is derived from an EMBL/GenBank/DDBJ whole genome shotgun (WGS) entry which is preliminary data.</text>
</comment>
<dbReference type="EMBL" id="CAUYUE010000004">
    <property type="protein sequence ID" value="CAK0760614.1"/>
    <property type="molecule type" value="Genomic_DNA"/>
</dbReference>
<dbReference type="AlphaFoldDB" id="A0AAV1HWS4"/>
<proteinExistence type="predicted"/>
<feature type="region of interest" description="Disordered" evidence="1">
    <location>
        <begin position="653"/>
        <end position="688"/>
    </location>
</feature>
<feature type="compositionally biased region" description="Low complexity" evidence="1">
    <location>
        <begin position="494"/>
        <end position="508"/>
    </location>
</feature>
<dbReference type="InterPro" id="IPR000340">
    <property type="entry name" value="Dual-sp_phosphatase_cat-dom"/>
</dbReference>
<dbReference type="PROSITE" id="PS00383">
    <property type="entry name" value="TYR_PHOSPHATASE_1"/>
    <property type="match status" value="1"/>
</dbReference>
<organism evidence="3 4">
    <name type="scientific">Coccomyxa viridis</name>
    <dbReference type="NCBI Taxonomy" id="1274662"/>
    <lineage>
        <taxon>Eukaryota</taxon>
        <taxon>Viridiplantae</taxon>
        <taxon>Chlorophyta</taxon>
        <taxon>core chlorophytes</taxon>
        <taxon>Trebouxiophyceae</taxon>
        <taxon>Trebouxiophyceae incertae sedis</taxon>
        <taxon>Coccomyxaceae</taxon>
        <taxon>Coccomyxa</taxon>
    </lineage>
</organism>